<keyword evidence="1" id="KW-0812">Transmembrane</keyword>
<dbReference type="AlphaFoldDB" id="A0A934N1S0"/>
<name>A0A934N1S0_9BACT</name>
<keyword evidence="3" id="KW-1185">Reference proteome</keyword>
<dbReference type="Proteomes" id="UP000612893">
    <property type="component" value="Unassembled WGS sequence"/>
</dbReference>
<keyword evidence="1" id="KW-1133">Transmembrane helix</keyword>
<feature type="transmembrane region" description="Helical" evidence="1">
    <location>
        <begin position="12"/>
        <end position="34"/>
    </location>
</feature>
<gene>
    <name evidence="2" type="ORF">JF922_04285</name>
</gene>
<reference evidence="2" key="1">
    <citation type="submission" date="2020-10" db="EMBL/GenBank/DDBJ databases">
        <title>Ca. Dormibacterota MAGs.</title>
        <authorList>
            <person name="Montgomery K."/>
        </authorList>
    </citation>
    <scope>NUCLEOTIDE SEQUENCE [LARGE SCALE GENOMIC DNA]</scope>
    <source>
        <strain evidence="2">SC8812_S17_10</strain>
    </source>
</reference>
<proteinExistence type="predicted"/>
<comment type="caution">
    <text evidence="2">The sequence shown here is derived from an EMBL/GenBank/DDBJ whole genome shotgun (WGS) entry which is preliminary data.</text>
</comment>
<sequence length="164" mass="17235">MIQARESLRPLYRVMLTLGVVALVILGLGLATIFRFAPPGQATGLKARIVGVNPYDPAQHRITGGPSSHFSRDQPFAARVDWSGLPPDVVAGARWYNALDEPVGGVGPAPARTLAADSALVPVMTPAGLHGNLAGQYTLAVLRYSHGQPVELLGRAVVLVERGG</sequence>
<protein>
    <submittedName>
        <fullName evidence="2">Uncharacterized protein</fullName>
    </submittedName>
</protein>
<evidence type="ECO:0000313" key="3">
    <source>
        <dbReference type="Proteomes" id="UP000612893"/>
    </source>
</evidence>
<keyword evidence="1" id="KW-0472">Membrane</keyword>
<evidence type="ECO:0000256" key="1">
    <source>
        <dbReference type="SAM" id="Phobius"/>
    </source>
</evidence>
<dbReference type="RefSeq" id="WP_338199401.1">
    <property type="nucleotide sequence ID" value="NZ_JAEKNR010000050.1"/>
</dbReference>
<evidence type="ECO:0000313" key="2">
    <source>
        <dbReference type="EMBL" id="MBJ7597290.1"/>
    </source>
</evidence>
<accession>A0A934N1S0</accession>
<dbReference type="EMBL" id="JAEKNR010000050">
    <property type="protein sequence ID" value="MBJ7597290.1"/>
    <property type="molecule type" value="Genomic_DNA"/>
</dbReference>
<organism evidence="2 3">
    <name type="scientific">Candidatus Nephthysia bennettiae</name>
    <dbReference type="NCBI Taxonomy" id="3127016"/>
    <lineage>
        <taxon>Bacteria</taxon>
        <taxon>Bacillati</taxon>
        <taxon>Candidatus Dormiibacterota</taxon>
        <taxon>Candidatus Dormibacteria</taxon>
        <taxon>Candidatus Dormibacterales</taxon>
        <taxon>Candidatus Dormibacteraceae</taxon>
        <taxon>Candidatus Nephthysia</taxon>
    </lineage>
</organism>